<feature type="transmembrane region" description="Helical" evidence="10">
    <location>
        <begin position="76"/>
        <end position="96"/>
    </location>
</feature>
<dbReference type="GO" id="GO:0008654">
    <property type="term" value="P:phospholipid biosynthetic process"/>
    <property type="evidence" value="ECO:0007669"/>
    <property type="project" value="UniProtKB-UniRule"/>
</dbReference>
<keyword evidence="2 10" id="KW-0444">Lipid biosynthesis</keyword>
<keyword evidence="11" id="KW-0012">Acyltransferase</keyword>
<evidence type="ECO:0000256" key="6">
    <source>
        <dbReference type="ARBA" id="ARBA00023098"/>
    </source>
</evidence>
<comment type="function">
    <text evidence="10">Catalyzes the transfer of an acyl group from acyl-phosphate (acyl-PO(4)) to glycerol-3-phosphate (G3P) to form lysophosphatidic acid (LPA). This enzyme utilizes acyl-phosphate as fatty acyl donor, but not acyl-CoA or acyl-ACP.</text>
</comment>
<accession>A0A1V5M945</accession>
<comment type="subunit">
    <text evidence="10">Probably interacts with PlsX.</text>
</comment>
<comment type="catalytic activity">
    <reaction evidence="10">
        <text>an acyl phosphate + sn-glycerol 3-phosphate = a 1-acyl-sn-glycero-3-phosphate + phosphate</text>
        <dbReference type="Rhea" id="RHEA:34075"/>
        <dbReference type="ChEBI" id="CHEBI:43474"/>
        <dbReference type="ChEBI" id="CHEBI:57597"/>
        <dbReference type="ChEBI" id="CHEBI:57970"/>
        <dbReference type="ChEBI" id="CHEBI:59918"/>
        <dbReference type="EC" id="2.3.1.275"/>
    </reaction>
</comment>
<keyword evidence="7 10" id="KW-0472">Membrane</keyword>
<proteinExistence type="inferred from homology"/>
<comment type="pathway">
    <text evidence="10">Lipid metabolism; phospholipid metabolism.</text>
</comment>
<dbReference type="InterPro" id="IPR003811">
    <property type="entry name" value="G3P_acylTferase_PlsY"/>
</dbReference>
<evidence type="ECO:0000256" key="7">
    <source>
        <dbReference type="ARBA" id="ARBA00023136"/>
    </source>
</evidence>
<evidence type="ECO:0000256" key="9">
    <source>
        <dbReference type="ARBA" id="ARBA00023264"/>
    </source>
</evidence>
<dbReference type="PANTHER" id="PTHR30309:SF0">
    <property type="entry name" value="GLYCEROL-3-PHOSPHATE ACYLTRANSFERASE-RELATED"/>
    <property type="match status" value="1"/>
</dbReference>
<dbReference type="EC" id="2.3.1.275" evidence="10"/>
<evidence type="ECO:0000256" key="5">
    <source>
        <dbReference type="ARBA" id="ARBA00022989"/>
    </source>
</evidence>
<keyword evidence="1 10" id="KW-1003">Cell membrane</keyword>
<organism evidence="11 12">
    <name type="scientific">candidate division TA06 bacterium ADurb.Bin417</name>
    <dbReference type="NCBI Taxonomy" id="1852828"/>
    <lineage>
        <taxon>Bacteria</taxon>
        <taxon>Bacteria division TA06</taxon>
    </lineage>
</organism>
<keyword evidence="9 10" id="KW-1208">Phospholipid metabolism</keyword>
<comment type="similarity">
    <text evidence="10">Belongs to the PlsY family.</text>
</comment>
<evidence type="ECO:0000313" key="11">
    <source>
        <dbReference type="EMBL" id="OPZ89655.1"/>
    </source>
</evidence>
<dbReference type="AlphaFoldDB" id="A0A1V5M945"/>
<dbReference type="NCBIfam" id="TIGR00023">
    <property type="entry name" value="glycerol-3-phosphate 1-O-acyltransferase PlsY"/>
    <property type="match status" value="1"/>
</dbReference>
<dbReference type="Pfam" id="PF02660">
    <property type="entry name" value="G3P_acyltransf"/>
    <property type="match status" value="1"/>
</dbReference>
<dbReference type="UniPathway" id="UPA00085"/>
<reference evidence="11 12" key="1">
    <citation type="submission" date="2017-02" db="EMBL/GenBank/DDBJ databases">
        <title>Delving into the versatile metabolic prowess of the omnipresent phylum Bacteroidetes.</title>
        <authorList>
            <person name="Nobu M.K."/>
            <person name="Mei R."/>
            <person name="Narihiro T."/>
            <person name="Kuroda K."/>
            <person name="Liu W.-T."/>
        </authorList>
    </citation>
    <scope>NUCLEOTIDE SEQUENCE [LARGE SCALE GENOMIC DNA]</scope>
    <source>
        <strain evidence="11">ADurb.Bin417</strain>
    </source>
</reference>
<dbReference type="HAMAP" id="MF_01043">
    <property type="entry name" value="PlsY"/>
    <property type="match status" value="1"/>
</dbReference>
<keyword evidence="3 10" id="KW-0808">Transferase</keyword>
<evidence type="ECO:0000256" key="10">
    <source>
        <dbReference type="HAMAP-Rule" id="MF_01043"/>
    </source>
</evidence>
<evidence type="ECO:0000256" key="1">
    <source>
        <dbReference type="ARBA" id="ARBA00022475"/>
    </source>
</evidence>
<evidence type="ECO:0000313" key="12">
    <source>
        <dbReference type="Proteomes" id="UP000485484"/>
    </source>
</evidence>
<dbReference type="Proteomes" id="UP000485484">
    <property type="component" value="Unassembled WGS sequence"/>
</dbReference>
<keyword evidence="4 10" id="KW-0812">Transmembrane</keyword>
<dbReference type="GO" id="GO:0005886">
    <property type="term" value="C:plasma membrane"/>
    <property type="evidence" value="ECO:0007669"/>
    <property type="project" value="UniProtKB-SubCell"/>
</dbReference>
<dbReference type="EMBL" id="MWAK01000343">
    <property type="protein sequence ID" value="OPZ89655.1"/>
    <property type="molecule type" value="Genomic_DNA"/>
</dbReference>
<dbReference type="PANTHER" id="PTHR30309">
    <property type="entry name" value="INNER MEMBRANE PROTEIN YGIH"/>
    <property type="match status" value="1"/>
</dbReference>
<sequence length="198" mass="20354">MDLSNIGLIAGAYLLGAIPFGYLAGRLAGVDVRKAGSGNIGATNVLRTVGRGPAAATLLLDILKGFLPVWLARRPWALPPAWVAAIALAVVAGHVFSPFLKFRGGKGVATAVGVLLGISPPAALAAVAVFGLVFGLGRIVSLASLAAAVLLPFLLGLLAPEPAYAIFGGLVGALVVLRHRANLDRLLSRSEPRTQWKK</sequence>
<keyword evidence="6 10" id="KW-0443">Lipid metabolism</keyword>
<keyword evidence="5 10" id="KW-1133">Transmembrane helix</keyword>
<evidence type="ECO:0000256" key="2">
    <source>
        <dbReference type="ARBA" id="ARBA00022516"/>
    </source>
</evidence>
<feature type="transmembrane region" description="Helical" evidence="10">
    <location>
        <begin position="164"/>
        <end position="181"/>
    </location>
</feature>
<evidence type="ECO:0000256" key="4">
    <source>
        <dbReference type="ARBA" id="ARBA00022692"/>
    </source>
</evidence>
<dbReference type="GO" id="GO:0043772">
    <property type="term" value="F:acyl-phosphate glycerol-3-phosphate acyltransferase activity"/>
    <property type="evidence" value="ECO:0007669"/>
    <property type="project" value="UniProtKB-UniRule"/>
</dbReference>
<comment type="subcellular location">
    <subcellularLocation>
        <location evidence="10">Cell membrane</location>
        <topology evidence="10">Multi-pass membrane protein</topology>
    </subcellularLocation>
</comment>
<evidence type="ECO:0000256" key="8">
    <source>
        <dbReference type="ARBA" id="ARBA00023209"/>
    </source>
</evidence>
<comment type="caution">
    <text evidence="11">The sequence shown here is derived from an EMBL/GenBank/DDBJ whole genome shotgun (WGS) entry which is preliminary data.</text>
</comment>
<evidence type="ECO:0000256" key="3">
    <source>
        <dbReference type="ARBA" id="ARBA00022679"/>
    </source>
</evidence>
<protein>
    <recommendedName>
        <fullName evidence="10">Glycerol-3-phosphate acyltransferase</fullName>
    </recommendedName>
    <alternativeName>
        <fullName evidence="10">Acyl-PO4 G3P acyltransferase</fullName>
    </alternativeName>
    <alternativeName>
        <fullName evidence="10">Acyl-phosphate--glycerol-3-phosphate acyltransferase</fullName>
    </alternativeName>
    <alternativeName>
        <fullName evidence="10">G3P acyltransferase</fullName>
        <shortName evidence="10">GPAT</shortName>
        <ecNumber evidence="10">2.3.1.275</ecNumber>
    </alternativeName>
    <alternativeName>
        <fullName evidence="10">Lysophosphatidic acid synthase</fullName>
        <shortName evidence="10">LPA synthase</shortName>
    </alternativeName>
</protein>
<feature type="transmembrane region" description="Helical" evidence="10">
    <location>
        <begin position="6"/>
        <end position="24"/>
    </location>
</feature>
<name>A0A1V5M945_UNCT6</name>
<feature type="transmembrane region" description="Helical" evidence="10">
    <location>
        <begin position="108"/>
        <end position="132"/>
    </location>
</feature>
<dbReference type="SMART" id="SM01207">
    <property type="entry name" value="G3P_acyltransf"/>
    <property type="match status" value="1"/>
</dbReference>
<gene>
    <name evidence="10 11" type="primary">plsY</name>
    <name evidence="11" type="ORF">BWY73_01463</name>
</gene>
<keyword evidence="8 10" id="KW-0594">Phospholipid biosynthesis</keyword>